<evidence type="ECO:0000256" key="10">
    <source>
        <dbReference type="ARBA" id="ARBA00038351"/>
    </source>
</evidence>
<comment type="similarity">
    <text evidence="10">Belongs to the paired homeobox family. Unc-4 subfamily.</text>
</comment>
<keyword evidence="6 11" id="KW-0238">DNA-binding</keyword>
<name>A0AAN9BXE5_9CAEN</name>
<comment type="subcellular location">
    <subcellularLocation>
        <location evidence="1 11 12">Nucleus</location>
    </subcellularLocation>
</comment>
<dbReference type="Proteomes" id="UP001374579">
    <property type="component" value="Unassembled WGS sequence"/>
</dbReference>
<evidence type="ECO:0000256" key="6">
    <source>
        <dbReference type="ARBA" id="ARBA00023125"/>
    </source>
</evidence>
<organism evidence="15 16">
    <name type="scientific">Littorina saxatilis</name>
    <dbReference type="NCBI Taxonomy" id="31220"/>
    <lineage>
        <taxon>Eukaryota</taxon>
        <taxon>Metazoa</taxon>
        <taxon>Spiralia</taxon>
        <taxon>Lophotrochozoa</taxon>
        <taxon>Mollusca</taxon>
        <taxon>Gastropoda</taxon>
        <taxon>Caenogastropoda</taxon>
        <taxon>Littorinimorpha</taxon>
        <taxon>Littorinoidea</taxon>
        <taxon>Littorinidae</taxon>
        <taxon>Littorina</taxon>
    </lineage>
</organism>
<dbReference type="AlphaFoldDB" id="A0AAN9BXE5"/>
<evidence type="ECO:0000313" key="16">
    <source>
        <dbReference type="Proteomes" id="UP001374579"/>
    </source>
</evidence>
<dbReference type="GO" id="GO:0005634">
    <property type="term" value="C:nucleus"/>
    <property type="evidence" value="ECO:0007669"/>
    <property type="project" value="UniProtKB-SubCell"/>
</dbReference>
<feature type="compositionally biased region" description="Basic and acidic residues" evidence="13">
    <location>
        <begin position="267"/>
        <end position="277"/>
    </location>
</feature>
<comment type="caution">
    <text evidence="15">The sequence shown here is derived from an EMBL/GenBank/DDBJ whole genome shotgun (WGS) entry which is preliminary data.</text>
</comment>
<evidence type="ECO:0000259" key="14">
    <source>
        <dbReference type="PROSITE" id="PS50071"/>
    </source>
</evidence>
<feature type="region of interest" description="Disordered" evidence="13">
    <location>
        <begin position="499"/>
        <end position="574"/>
    </location>
</feature>
<evidence type="ECO:0000256" key="8">
    <source>
        <dbReference type="ARBA" id="ARBA00023163"/>
    </source>
</evidence>
<keyword evidence="4" id="KW-0524">Neurogenesis</keyword>
<dbReference type="Gene3D" id="1.10.10.60">
    <property type="entry name" value="Homeodomain-like"/>
    <property type="match status" value="1"/>
</dbReference>
<dbReference type="InterPro" id="IPR009057">
    <property type="entry name" value="Homeodomain-like_sf"/>
</dbReference>
<sequence length="574" mass="62681">MNMLAATSYPSSSAYARYAGLAAFPHYRAVLPPGAFPPYPQPPSAEQVAALDCSVRSSRFPDPSALQQNHHHHHNQHQHLHRNNFADVTFSVERILAASAAAAVAAAGSGVERRSSGGSGAASPELDVGVGVGGDLSALGGGDFGRHHSGGDKNGPEGSKEGGGKRRRTRTNFTGWQLEQLESAFQDSHYPDVFMREALALKLDLVESRVQVWFQNRRAKWRKKENTRKGPGRPAHNAHPQTCSGEPIDPVEIERRERQRQEKRRRKQEERLKRMEERRVAMGGVEGEGFMDGGFSCSSSRANSPCGLSMDSSIGLSSDGEDAFKRDTGGGSGGQTKSAAAVTAKCPFSIEKLLEAPRVPRGRRPNSKYPRVQACKSLGPLALNMLPLFQITQPIGFVVEQLDSPTDNTEISLPGAVQKACFQQQQQREKDRFLSRAVHEESIKNIEHTANRGTSLTCKDSHSKLRAEFWQNVHHATERARSASVGDCGMDTDCEKHAEVRSSAEAPAAEQEDIDVVSDECAEESAELDDSGVMSSKEDVAEEDSLVVEEEEEESERREETAGGEMDTSSRHSE</sequence>
<dbReference type="PANTHER" id="PTHR46799:SF1">
    <property type="entry name" value="HOMEOBOX PROTEIN UNC-4 HOMOLOG"/>
    <property type="match status" value="1"/>
</dbReference>
<feature type="region of interest" description="Disordered" evidence="13">
    <location>
        <begin position="60"/>
        <end position="80"/>
    </location>
</feature>
<evidence type="ECO:0000256" key="13">
    <source>
        <dbReference type="SAM" id="MobiDB-lite"/>
    </source>
</evidence>
<dbReference type="Pfam" id="PF00046">
    <property type="entry name" value="Homeodomain"/>
    <property type="match status" value="1"/>
</dbReference>
<evidence type="ECO:0000256" key="2">
    <source>
        <dbReference type="ARBA" id="ARBA00022473"/>
    </source>
</evidence>
<dbReference type="InterPro" id="IPR001356">
    <property type="entry name" value="HD"/>
</dbReference>
<feature type="region of interest" description="Disordered" evidence="13">
    <location>
        <begin position="139"/>
        <end position="168"/>
    </location>
</feature>
<evidence type="ECO:0000256" key="11">
    <source>
        <dbReference type="PROSITE-ProRule" id="PRU00108"/>
    </source>
</evidence>
<evidence type="ECO:0000256" key="9">
    <source>
        <dbReference type="ARBA" id="ARBA00023242"/>
    </source>
</evidence>
<keyword evidence="7 11" id="KW-0371">Homeobox</keyword>
<dbReference type="CDD" id="cd00086">
    <property type="entry name" value="homeodomain"/>
    <property type="match status" value="1"/>
</dbReference>
<dbReference type="GO" id="GO:0000981">
    <property type="term" value="F:DNA-binding transcription factor activity, RNA polymerase II-specific"/>
    <property type="evidence" value="ECO:0007669"/>
    <property type="project" value="InterPro"/>
</dbReference>
<proteinExistence type="inferred from homology"/>
<feature type="region of interest" description="Disordered" evidence="13">
    <location>
        <begin position="222"/>
        <end position="277"/>
    </location>
</feature>
<evidence type="ECO:0000256" key="4">
    <source>
        <dbReference type="ARBA" id="ARBA00022902"/>
    </source>
</evidence>
<dbReference type="SMART" id="SM00389">
    <property type="entry name" value="HOX"/>
    <property type="match status" value="1"/>
</dbReference>
<dbReference type="FunFam" id="1.10.10.60:FF:000057">
    <property type="entry name" value="Short stature homeobox 2"/>
    <property type="match status" value="1"/>
</dbReference>
<accession>A0AAN9BXE5</accession>
<evidence type="ECO:0000256" key="5">
    <source>
        <dbReference type="ARBA" id="ARBA00023015"/>
    </source>
</evidence>
<evidence type="ECO:0000313" key="15">
    <source>
        <dbReference type="EMBL" id="KAK7113588.1"/>
    </source>
</evidence>
<feature type="compositionally biased region" description="Acidic residues" evidence="13">
    <location>
        <begin position="510"/>
        <end position="530"/>
    </location>
</feature>
<dbReference type="SUPFAM" id="SSF46689">
    <property type="entry name" value="Homeodomain-like"/>
    <property type="match status" value="1"/>
</dbReference>
<dbReference type="GO" id="GO:1990837">
    <property type="term" value="F:sequence-specific double-stranded DNA binding"/>
    <property type="evidence" value="ECO:0007669"/>
    <property type="project" value="TreeGrafter"/>
</dbReference>
<evidence type="ECO:0000256" key="1">
    <source>
        <dbReference type="ARBA" id="ARBA00004123"/>
    </source>
</evidence>
<keyword evidence="9 11" id="KW-0539">Nucleus</keyword>
<evidence type="ECO:0000256" key="3">
    <source>
        <dbReference type="ARBA" id="ARBA00022782"/>
    </source>
</evidence>
<reference evidence="15 16" key="1">
    <citation type="submission" date="2024-02" db="EMBL/GenBank/DDBJ databases">
        <title>Chromosome-scale genome assembly of the rough periwinkle Littorina saxatilis.</title>
        <authorList>
            <person name="De Jode A."/>
            <person name="Faria R."/>
            <person name="Formenti G."/>
            <person name="Sims Y."/>
            <person name="Smith T.P."/>
            <person name="Tracey A."/>
            <person name="Wood J.M.D."/>
            <person name="Zagrodzka Z.B."/>
            <person name="Johannesson K."/>
            <person name="Butlin R.K."/>
            <person name="Leder E.H."/>
        </authorList>
    </citation>
    <scope>NUCLEOTIDE SEQUENCE [LARGE SCALE GENOMIC DNA]</scope>
    <source>
        <strain evidence="15">Snail1</strain>
        <tissue evidence="15">Muscle</tissue>
    </source>
</reference>
<dbReference type="GO" id="GO:0030154">
    <property type="term" value="P:cell differentiation"/>
    <property type="evidence" value="ECO:0007669"/>
    <property type="project" value="UniProtKB-KW"/>
</dbReference>
<feature type="domain" description="Homeobox" evidence="14">
    <location>
        <begin position="164"/>
        <end position="224"/>
    </location>
</feature>
<dbReference type="InterPro" id="IPR017970">
    <property type="entry name" value="Homeobox_CS"/>
</dbReference>
<keyword evidence="3" id="KW-0221">Differentiation</keyword>
<dbReference type="PANTHER" id="PTHR46799">
    <property type="entry name" value="HOMEOBOX PROTEIN UNC-4 HOMOLOG"/>
    <property type="match status" value="1"/>
</dbReference>
<feature type="DNA-binding region" description="Homeobox" evidence="11">
    <location>
        <begin position="166"/>
        <end position="225"/>
    </location>
</feature>
<feature type="compositionally biased region" description="Basic and acidic residues" evidence="13">
    <location>
        <begin position="144"/>
        <end position="164"/>
    </location>
</feature>
<gene>
    <name evidence="15" type="ORF">V1264_012849</name>
</gene>
<keyword evidence="8" id="KW-0804">Transcription</keyword>
<keyword evidence="16" id="KW-1185">Reference proteome</keyword>
<feature type="compositionally biased region" description="Basic residues" evidence="13">
    <location>
        <begin position="69"/>
        <end position="80"/>
    </location>
</feature>
<feature type="compositionally biased region" description="Acidic residues" evidence="13">
    <location>
        <begin position="540"/>
        <end position="554"/>
    </location>
</feature>
<protein>
    <recommendedName>
        <fullName evidence="14">Homeobox domain-containing protein</fullName>
    </recommendedName>
</protein>
<keyword evidence="2" id="KW-0217">Developmental protein</keyword>
<evidence type="ECO:0000256" key="7">
    <source>
        <dbReference type="ARBA" id="ARBA00023155"/>
    </source>
</evidence>
<dbReference type="PROSITE" id="PS50071">
    <property type="entry name" value="HOMEOBOX_2"/>
    <property type="match status" value="1"/>
</dbReference>
<keyword evidence="5" id="KW-0805">Transcription regulation</keyword>
<evidence type="ECO:0000256" key="12">
    <source>
        <dbReference type="RuleBase" id="RU000682"/>
    </source>
</evidence>
<dbReference type="GO" id="GO:0007399">
    <property type="term" value="P:nervous system development"/>
    <property type="evidence" value="ECO:0007669"/>
    <property type="project" value="UniProtKB-KW"/>
</dbReference>
<dbReference type="PROSITE" id="PS00027">
    <property type="entry name" value="HOMEOBOX_1"/>
    <property type="match status" value="1"/>
</dbReference>
<dbReference type="EMBL" id="JBAMIC010000002">
    <property type="protein sequence ID" value="KAK7113588.1"/>
    <property type="molecule type" value="Genomic_DNA"/>
</dbReference>